<accession>A0ABU3GXC8</accession>
<evidence type="ECO:0008006" key="3">
    <source>
        <dbReference type="Google" id="ProtNLM"/>
    </source>
</evidence>
<keyword evidence="2" id="KW-1185">Reference proteome</keyword>
<organism evidence="1 2">
    <name type="scientific">Mucilaginibacter terrae</name>
    <dbReference type="NCBI Taxonomy" id="1955052"/>
    <lineage>
        <taxon>Bacteria</taxon>
        <taxon>Pseudomonadati</taxon>
        <taxon>Bacteroidota</taxon>
        <taxon>Sphingobacteriia</taxon>
        <taxon>Sphingobacteriales</taxon>
        <taxon>Sphingobacteriaceae</taxon>
        <taxon>Mucilaginibacter</taxon>
    </lineage>
</organism>
<dbReference type="Proteomes" id="UP001258315">
    <property type="component" value="Unassembled WGS sequence"/>
</dbReference>
<evidence type="ECO:0000313" key="2">
    <source>
        <dbReference type="Proteomes" id="UP001258315"/>
    </source>
</evidence>
<reference evidence="2" key="1">
    <citation type="submission" date="2023-07" db="EMBL/GenBank/DDBJ databases">
        <title>Functional and genomic diversity of the sorghum phyllosphere microbiome.</title>
        <authorList>
            <person name="Shade A."/>
        </authorList>
    </citation>
    <scope>NUCLEOTIDE SEQUENCE [LARGE SCALE GENOMIC DNA]</scope>
    <source>
        <strain evidence="2">SORGH_AS_0422</strain>
    </source>
</reference>
<evidence type="ECO:0000313" key="1">
    <source>
        <dbReference type="EMBL" id="MDT3404428.1"/>
    </source>
</evidence>
<proteinExistence type="predicted"/>
<dbReference type="RefSeq" id="WP_311951762.1">
    <property type="nucleotide sequence ID" value="NZ_JAVLVU010000001.1"/>
</dbReference>
<comment type="caution">
    <text evidence="1">The sequence shown here is derived from an EMBL/GenBank/DDBJ whole genome shotgun (WGS) entry which is preliminary data.</text>
</comment>
<protein>
    <recommendedName>
        <fullName evidence="3">Restriction endonuclease</fullName>
    </recommendedName>
</protein>
<name>A0ABU3GXC8_9SPHI</name>
<dbReference type="EMBL" id="JAVLVU010000001">
    <property type="protein sequence ID" value="MDT3404428.1"/>
    <property type="molecule type" value="Genomic_DNA"/>
</dbReference>
<gene>
    <name evidence="1" type="ORF">QE417_003500</name>
</gene>
<sequence>MQNLDKLQAQLKTGSEPLIADGNRLGFSLLDFWQWSVSDILSNATRGRFAEFIVATATGIDIKQVRDEWAAYDLETPDGIKIEVKSAAYLQSWYQKVLSKISFSIKPAFYWDYETNKPSPVAKRTADVYVFCLLHYNDKQTVNPLNLDHWEFYVVATAQLDSQFPNSGSISLNSLKKLTEEVSYHKLLPEINRQNNAV</sequence>